<reference evidence="1 2" key="1">
    <citation type="submission" date="2020-08" db="EMBL/GenBank/DDBJ databases">
        <title>Genomic Encyclopedia of Type Strains, Phase IV (KMG-IV): sequencing the most valuable type-strain genomes for metagenomic binning, comparative biology and taxonomic classification.</title>
        <authorList>
            <person name="Goeker M."/>
        </authorList>
    </citation>
    <scope>NUCLEOTIDE SEQUENCE [LARGE SCALE GENOMIC DNA]</scope>
    <source>
        <strain evidence="1 2">DSM 10633</strain>
    </source>
</reference>
<dbReference type="AlphaFoldDB" id="A0A840PMM3"/>
<accession>A0A840PMM3</accession>
<dbReference type="Proteomes" id="UP000557217">
    <property type="component" value="Unassembled WGS sequence"/>
</dbReference>
<sequence length="112" mass="13454">MSRTDESLRPLKSRITIFDEPIICSFCTYDVFIPYEVYVNVEEPGIGVYHVRYSAICQHCGQAKIFSDPSHFDEKTKNYIWALNQYLLSERKYKIKIIFYIGKKERINYRYF</sequence>
<proteinExistence type="predicted"/>
<organism evidence="1 2">
    <name type="scientific">Ureibacillus thermosphaericus</name>
    <dbReference type="NCBI Taxonomy" id="51173"/>
    <lineage>
        <taxon>Bacteria</taxon>
        <taxon>Bacillati</taxon>
        <taxon>Bacillota</taxon>
        <taxon>Bacilli</taxon>
        <taxon>Bacillales</taxon>
        <taxon>Caryophanaceae</taxon>
        <taxon>Ureibacillus</taxon>
    </lineage>
</organism>
<dbReference type="RefSeq" id="WP_168411747.1">
    <property type="nucleotide sequence ID" value="NZ_JAAXPW010000001.1"/>
</dbReference>
<name>A0A840PMM3_URETH</name>
<evidence type="ECO:0000313" key="1">
    <source>
        <dbReference type="EMBL" id="MBB5147739.1"/>
    </source>
</evidence>
<protein>
    <submittedName>
        <fullName evidence="1">Uncharacterized protein</fullName>
    </submittedName>
</protein>
<keyword evidence="2" id="KW-1185">Reference proteome</keyword>
<comment type="caution">
    <text evidence="1">The sequence shown here is derived from an EMBL/GenBank/DDBJ whole genome shotgun (WGS) entry which is preliminary data.</text>
</comment>
<evidence type="ECO:0000313" key="2">
    <source>
        <dbReference type="Proteomes" id="UP000557217"/>
    </source>
</evidence>
<dbReference type="EMBL" id="JACHGZ010000001">
    <property type="protein sequence ID" value="MBB5147739.1"/>
    <property type="molecule type" value="Genomic_DNA"/>
</dbReference>
<gene>
    <name evidence="1" type="ORF">HNR36_000120</name>
</gene>